<dbReference type="EMBL" id="QRDY01000002">
    <property type="protein sequence ID" value="RED64815.1"/>
    <property type="molecule type" value="Genomic_DNA"/>
</dbReference>
<proteinExistence type="predicted"/>
<name>A0A3D9IT02_9BACL</name>
<organism evidence="4 5">
    <name type="scientific">Cohnella lupini</name>
    <dbReference type="NCBI Taxonomy" id="1294267"/>
    <lineage>
        <taxon>Bacteria</taxon>
        <taxon>Bacillati</taxon>
        <taxon>Bacillota</taxon>
        <taxon>Bacilli</taxon>
        <taxon>Bacillales</taxon>
        <taxon>Paenibacillaceae</taxon>
        <taxon>Cohnella</taxon>
    </lineage>
</organism>
<dbReference type="AlphaFoldDB" id="A0A3D9IT02"/>
<keyword evidence="5" id="KW-1185">Reference proteome</keyword>
<dbReference type="Gene3D" id="1.50.10.20">
    <property type="match status" value="1"/>
</dbReference>
<evidence type="ECO:0000259" key="3">
    <source>
        <dbReference type="Pfam" id="PF20737"/>
    </source>
</evidence>
<dbReference type="PANTHER" id="PTHR43465:SF2">
    <property type="entry name" value="DUF1680 DOMAIN PROTEIN (AFU_ORTHOLOGUE AFUA_1G08910)"/>
    <property type="match status" value="1"/>
</dbReference>
<feature type="domain" description="Non-reducing end beta-L-arabinofuranosidase-like GH127 catalytic" evidence="1">
    <location>
        <begin position="22"/>
        <end position="438"/>
    </location>
</feature>
<dbReference type="InterPro" id="IPR012878">
    <property type="entry name" value="Beta-AFase-like_GH127_cat"/>
</dbReference>
<sequence length="665" mass="75071">MTDRKFHPRQHHHPLPLDQRAVSIQDEYWSSYVNLIKNTVIPYQWEALNDRVPDAEPSYAIRNFRIAAGLEEGEFGGFVFQDTDLHKWLEAVGYSLGTTPDPDLERVADEAIDLLASAQHEDGYLNTYFAIAEPNKRWTNLTDCHEMYTAGHLIEAAVAYYRGTGKTKLLDVARKLADHIDDRFGIEPGKIRGYDGHQEIELALVKLYEVTGEEKYLNLAGFLIDERGRNPSFLHEEWEKRGRTTHWAPGVVQKDPPALEYLQAHKPVREQEVATGHAVRAVYMYTAMADLALHKGDRELLSACRRLWRNMVNKQMYVTGSIGSTHHGEAFTFDYDLPNDTNYSETCASIGLIFFARRMLQAEVKGEYGDVMERALYNTVTAGIAGDGKHYFYVNPMEVWPAASEGNPGKRHVKAVRQKWYGCACCPPNVARLLSSLGQYVYTSGADTLYAHLYIGSEAKLQLAGRKVRVRLDSELPWKGKANLTIAEADGSGAFTLAARVPSWSKQTSFSLNGEPVTPEIRDGYAYLSRDWREGDVLAIELNMEPQRIYAHPNLRASAGRVSLQRGPLVYCFEETDNVAPLASLSLPADAVLRAVHDDWRDGVVCLETEGWRVTAPESQADDLYGTARPRLEKQPLRAVPYTLWGNRQPGEMLVWIREGYNREV</sequence>
<dbReference type="GO" id="GO:0005975">
    <property type="term" value="P:carbohydrate metabolic process"/>
    <property type="evidence" value="ECO:0007669"/>
    <property type="project" value="InterPro"/>
</dbReference>
<dbReference type="Pfam" id="PF07944">
    <property type="entry name" value="Beta-AFase-like_GH127_cat"/>
    <property type="match status" value="1"/>
</dbReference>
<dbReference type="InterPro" id="IPR049046">
    <property type="entry name" value="Beta-AFase-like_GH127_middle"/>
</dbReference>
<dbReference type="InterPro" id="IPR049174">
    <property type="entry name" value="Beta-AFase-like"/>
</dbReference>
<dbReference type="Pfam" id="PF20737">
    <property type="entry name" value="Glyco_hydro127C"/>
    <property type="match status" value="1"/>
</dbReference>
<evidence type="ECO:0000313" key="5">
    <source>
        <dbReference type="Proteomes" id="UP000256869"/>
    </source>
</evidence>
<evidence type="ECO:0000259" key="2">
    <source>
        <dbReference type="Pfam" id="PF20736"/>
    </source>
</evidence>
<accession>A0A3D9IT02</accession>
<evidence type="ECO:0000259" key="1">
    <source>
        <dbReference type="Pfam" id="PF07944"/>
    </source>
</evidence>
<dbReference type="InterPro" id="IPR008928">
    <property type="entry name" value="6-hairpin_glycosidase_sf"/>
</dbReference>
<dbReference type="OrthoDB" id="9757939at2"/>
<evidence type="ECO:0008006" key="6">
    <source>
        <dbReference type="Google" id="ProtNLM"/>
    </source>
</evidence>
<dbReference type="Pfam" id="PF20736">
    <property type="entry name" value="Glyco_hydro127M"/>
    <property type="match status" value="1"/>
</dbReference>
<dbReference type="SUPFAM" id="SSF48208">
    <property type="entry name" value="Six-hairpin glycosidases"/>
    <property type="match status" value="1"/>
</dbReference>
<feature type="domain" description="Non-reducing end beta-L-arabinofuranosidase-like GH127 middle" evidence="2">
    <location>
        <begin position="448"/>
        <end position="544"/>
    </location>
</feature>
<dbReference type="Proteomes" id="UP000256869">
    <property type="component" value="Unassembled WGS sequence"/>
</dbReference>
<dbReference type="RefSeq" id="WP_115991573.1">
    <property type="nucleotide sequence ID" value="NZ_QRDY01000002.1"/>
</dbReference>
<gene>
    <name evidence="4" type="ORF">DFP95_102236</name>
</gene>
<reference evidence="4 5" key="1">
    <citation type="submission" date="2018-07" db="EMBL/GenBank/DDBJ databases">
        <title>Genomic Encyclopedia of Type Strains, Phase III (KMG-III): the genomes of soil and plant-associated and newly described type strains.</title>
        <authorList>
            <person name="Whitman W."/>
        </authorList>
    </citation>
    <scope>NUCLEOTIDE SEQUENCE [LARGE SCALE GENOMIC DNA]</scope>
    <source>
        <strain evidence="4 5">CECT 8236</strain>
    </source>
</reference>
<dbReference type="InterPro" id="IPR049049">
    <property type="entry name" value="Beta-AFase-like_GH127_C"/>
</dbReference>
<dbReference type="PANTHER" id="PTHR43465">
    <property type="entry name" value="DUF1680 DOMAIN PROTEIN (AFU_ORTHOLOGUE AFUA_1G08910)"/>
    <property type="match status" value="1"/>
</dbReference>
<comment type="caution">
    <text evidence="4">The sequence shown here is derived from an EMBL/GenBank/DDBJ whole genome shotgun (WGS) entry which is preliminary data.</text>
</comment>
<feature type="domain" description="Non-reducing end beta-L-arabinofuranosidase-like GH127 C-terminal" evidence="3">
    <location>
        <begin position="546"/>
        <end position="658"/>
    </location>
</feature>
<evidence type="ECO:0000313" key="4">
    <source>
        <dbReference type="EMBL" id="RED64815.1"/>
    </source>
</evidence>
<protein>
    <recommendedName>
        <fullName evidence="6">Glycoside hydrolase family 127 protein</fullName>
    </recommendedName>
</protein>